<organism evidence="1 2">
    <name type="scientific">Penicillium chrysogenum</name>
    <name type="common">Penicillium notatum</name>
    <dbReference type="NCBI Taxonomy" id="5076"/>
    <lineage>
        <taxon>Eukaryota</taxon>
        <taxon>Fungi</taxon>
        <taxon>Dikarya</taxon>
        <taxon>Ascomycota</taxon>
        <taxon>Pezizomycotina</taxon>
        <taxon>Eurotiomycetes</taxon>
        <taxon>Eurotiomycetidae</taxon>
        <taxon>Eurotiales</taxon>
        <taxon>Aspergillaceae</taxon>
        <taxon>Penicillium</taxon>
        <taxon>Penicillium chrysogenum species complex</taxon>
    </lineage>
</organism>
<protein>
    <submittedName>
        <fullName evidence="1">Uncharacterized protein</fullName>
    </submittedName>
</protein>
<sequence>MDRLPARWIRDLNGALERIDRHVDRLGHCGLRNTHRHFGFQQSYRSEQTVVISIFGPCDLASVLAYASLHCVTGLTLPPVDPTSFSLNIRLVRVFGEESLSNPIVQCPSHVTLASSISSVPYIHSDFPNVDDLFYHSVLDLLATVGLRNVMV</sequence>
<comment type="caution">
    <text evidence="1">The sequence shown here is derived from an EMBL/GenBank/DDBJ whole genome shotgun (WGS) entry which is preliminary data.</text>
</comment>
<evidence type="ECO:0000313" key="2">
    <source>
        <dbReference type="Proteomes" id="UP001220256"/>
    </source>
</evidence>
<keyword evidence="2" id="KW-1185">Reference proteome</keyword>
<name>A0ABQ8W207_PENCH</name>
<dbReference type="Proteomes" id="UP001220256">
    <property type="component" value="Unassembled WGS sequence"/>
</dbReference>
<dbReference type="EMBL" id="JAPVEB010000012">
    <property type="protein sequence ID" value="KAJ5253396.1"/>
    <property type="molecule type" value="Genomic_DNA"/>
</dbReference>
<gene>
    <name evidence="1" type="ORF">N7505_012059</name>
</gene>
<accession>A0ABQ8W207</accession>
<reference evidence="1 2" key="1">
    <citation type="journal article" date="2023" name="IMA Fungus">
        <title>Comparative genomic study of the Penicillium genus elucidates a diverse pangenome and 15 lateral gene transfer events.</title>
        <authorList>
            <person name="Petersen C."/>
            <person name="Sorensen T."/>
            <person name="Nielsen M.R."/>
            <person name="Sondergaard T.E."/>
            <person name="Sorensen J.L."/>
            <person name="Fitzpatrick D.A."/>
            <person name="Frisvad J.C."/>
            <person name="Nielsen K.L."/>
        </authorList>
    </citation>
    <scope>NUCLEOTIDE SEQUENCE [LARGE SCALE GENOMIC DNA]</scope>
    <source>
        <strain evidence="1 2">IBT 3361</strain>
    </source>
</reference>
<proteinExistence type="predicted"/>
<evidence type="ECO:0000313" key="1">
    <source>
        <dbReference type="EMBL" id="KAJ5253396.1"/>
    </source>
</evidence>